<evidence type="ECO:0000313" key="3">
    <source>
        <dbReference type="WBParaSite" id="Gr19_v10_g9956.t1"/>
    </source>
</evidence>
<accession>A0A914IHH1</accession>
<protein>
    <submittedName>
        <fullName evidence="3">Uncharacterized protein</fullName>
    </submittedName>
</protein>
<proteinExistence type="predicted"/>
<dbReference type="AlphaFoldDB" id="A0A914IHH1"/>
<evidence type="ECO:0000256" key="1">
    <source>
        <dbReference type="SAM" id="MobiDB-lite"/>
    </source>
</evidence>
<feature type="region of interest" description="Disordered" evidence="1">
    <location>
        <begin position="1"/>
        <end position="32"/>
    </location>
</feature>
<reference evidence="3" key="1">
    <citation type="submission" date="2022-11" db="UniProtKB">
        <authorList>
            <consortium name="WormBaseParasite"/>
        </authorList>
    </citation>
    <scope>IDENTIFICATION</scope>
</reference>
<name>A0A914IHH1_GLORO</name>
<evidence type="ECO:0000313" key="2">
    <source>
        <dbReference type="Proteomes" id="UP000887572"/>
    </source>
</evidence>
<organism evidence="2 3">
    <name type="scientific">Globodera rostochiensis</name>
    <name type="common">Golden nematode worm</name>
    <name type="synonym">Heterodera rostochiensis</name>
    <dbReference type="NCBI Taxonomy" id="31243"/>
    <lineage>
        <taxon>Eukaryota</taxon>
        <taxon>Metazoa</taxon>
        <taxon>Ecdysozoa</taxon>
        <taxon>Nematoda</taxon>
        <taxon>Chromadorea</taxon>
        <taxon>Rhabditida</taxon>
        <taxon>Tylenchina</taxon>
        <taxon>Tylenchomorpha</taxon>
        <taxon>Tylenchoidea</taxon>
        <taxon>Heteroderidae</taxon>
        <taxon>Heteroderinae</taxon>
        <taxon>Globodera</taxon>
    </lineage>
</organism>
<sequence>MGLPESTDPLPSKRAAADKAQRQALTAWRTKNNTIRSSASQLKNIQIRESLTREQLEERRRLHALCTGKRTKDGQDWIVYAGSVILRSEDTSSANKCKLNRYLPQPQILSPQKTN</sequence>
<dbReference type="WBParaSite" id="Gr19_v10_g9956.t1">
    <property type="protein sequence ID" value="Gr19_v10_g9956.t1"/>
    <property type="gene ID" value="Gr19_v10_g9956"/>
</dbReference>
<keyword evidence="2" id="KW-1185">Reference proteome</keyword>
<dbReference type="Proteomes" id="UP000887572">
    <property type="component" value="Unplaced"/>
</dbReference>